<evidence type="ECO:0000313" key="4">
    <source>
        <dbReference type="Proteomes" id="UP000036923"/>
    </source>
</evidence>
<dbReference type="Proteomes" id="UP000036923">
    <property type="component" value="Unassembled WGS sequence"/>
</dbReference>
<dbReference type="Pfam" id="PF24755">
    <property type="entry name" value="SpoVR_C"/>
    <property type="match status" value="1"/>
</dbReference>
<dbReference type="InterPro" id="IPR056174">
    <property type="entry name" value="SpoVR_N"/>
</dbReference>
<organism evidence="3 4">
    <name type="scientific">Pseudobacteroides cellulosolvens ATCC 35603 = DSM 2933</name>
    <dbReference type="NCBI Taxonomy" id="398512"/>
    <lineage>
        <taxon>Bacteria</taxon>
        <taxon>Bacillati</taxon>
        <taxon>Bacillota</taxon>
        <taxon>Clostridia</taxon>
        <taxon>Eubacteriales</taxon>
        <taxon>Oscillospiraceae</taxon>
        <taxon>Pseudobacteroides</taxon>
    </lineage>
</organism>
<feature type="domain" description="SpoVR protein-like N-terminal" evidence="1">
    <location>
        <begin position="3"/>
        <end position="388"/>
    </location>
</feature>
<dbReference type="PATRIC" id="fig|398512.5.peg.3549"/>
<comment type="caution">
    <text evidence="3">The sequence shown here is derived from an EMBL/GenBank/DDBJ whole genome shotgun (WGS) entry which is preliminary data.</text>
</comment>
<gene>
    <name evidence="3" type="ORF">Bccel_3390</name>
</gene>
<proteinExistence type="predicted"/>
<dbReference type="Pfam" id="PF04293">
    <property type="entry name" value="SpoVR"/>
    <property type="match status" value="1"/>
</dbReference>
<dbReference type="eggNOG" id="COG2719">
    <property type="taxonomic scope" value="Bacteria"/>
</dbReference>
<dbReference type="STRING" id="398512.Bccel_3390"/>
<sequence length="462" mass="55052">MSDYTINELKMWNERIEEIAQAVGLDYYEQEFEICSYEDMIGYEAYVGMPSHYPHWSYGKSYERIKTLHKYNLTGLPYEMVINSNPCLAYLMKDNTLLLQILTIAHVYGHNDFFKNNRLFRDGTKAELTIETFKNHADRVREYIADPGIGYAKVEKILNASHALKFQCPREIGIKRLSEDEKRKALLEKYQKPRSEYPLLEPKQTQPEEVPDFKKIPIEPDDDLLWFVSRYGKLTSWERDLIDIVRFETSYFVPQIETKIMNEGWASFWHYTILNKLELSQGLHFEFLKRHNQVIRPHLGQINPYYVGFKIFEYIRNNYQDNPRKIFEIREVERDQSFLRRYLNYELCQEMNLFEYDKRGNDYIISEVADEEGWKKIRDTLASSVGMSGIPIIKVLEYVQKDNTLVLEHQYDGRELELSYAYETLKHVEDLWDGKVVLLTILDEKRKMIMCDEQKKISLTNV</sequence>
<keyword evidence="4" id="KW-1185">Reference proteome</keyword>
<protein>
    <submittedName>
        <fullName evidence="3">SpoVR family protein</fullName>
    </submittedName>
</protein>
<dbReference type="AlphaFoldDB" id="A0A0L6JQQ2"/>
<dbReference type="PANTHER" id="PTHR30029:SF2">
    <property type="entry name" value="STAGE V SPORULATION PROTEIN R"/>
    <property type="match status" value="1"/>
</dbReference>
<name>A0A0L6JQQ2_9FIRM</name>
<evidence type="ECO:0000259" key="2">
    <source>
        <dbReference type="Pfam" id="PF24755"/>
    </source>
</evidence>
<dbReference type="OrthoDB" id="9784270at2"/>
<dbReference type="EMBL" id="LGTC01000001">
    <property type="protein sequence ID" value="KNY28119.1"/>
    <property type="molecule type" value="Genomic_DNA"/>
</dbReference>
<evidence type="ECO:0000313" key="3">
    <source>
        <dbReference type="EMBL" id="KNY28119.1"/>
    </source>
</evidence>
<dbReference type="InterPro" id="IPR057008">
    <property type="entry name" value="SpoVR-like_C"/>
</dbReference>
<dbReference type="RefSeq" id="WP_036939163.1">
    <property type="nucleotide sequence ID" value="NZ_JQKC01000008.1"/>
</dbReference>
<dbReference type="PANTHER" id="PTHR30029">
    <property type="entry name" value="STAGE V SPORULATION PROTEIN R"/>
    <property type="match status" value="1"/>
</dbReference>
<dbReference type="InterPro" id="IPR007390">
    <property type="entry name" value="Spore_V_R"/>
</dbReference>
<evidence type="ECO:0000259" key="1">
    <source>
        <dbReference type="Pfam" id="PF04293"/>
    </source>
</evidence>
<accession>A0A0L6JQQ2</accession>
<feature type="domain" description="SpoVR-like C-terminal" evidence="2">
    <location>
        <begin position="391"/>
        <end position="441"/>
    </location>
</feature>
<reference evidence="4" key="1">
    <citation type="submission" date="2015-07" db="EMBL/GenBank/DDBJ databases">
        <title>Near-Complete Genome Sequence of the Cellulolytic Bacterium Bacteroides (Pseudobacteroides) cellulosolvens ATCC 35603.</title>
        <authorList>
            <person name="Dassa B."/>
            <person name="Utturkar S.M."/>
            <person name="Klingeman D.M."/>
            <person name="Hurt R.A."/>
            <person name="Keller M."/>
            <person name="Xu J."/>
            <person name="Reddy Y.H.K."/>
            <person name="Borovok I."/>
            <person name="Grinberg I.R."/>
            <person name="Lamed R."/>
            <person name="Zhivin O."/>
            <person name="Bayer E.A."/>
            <person name="Brown S.D."/>
        </authorList>
    </citation>
    <scope>NUCLEOTIDE SEQUENCE [LARGE SCALE GENOMIC DNA]</scope>
    <source>
        <strain evidence="4">DSM 2933</strain>
    </source>
</reference>